<dbReference type="Proteomes" id="UP000480350">
    <property type="component" value="Unassembled WGS sequence"/>
</dbReference>
<keyword evidence="2 6" id="KW-0805">Transcription regulation</keyword>
<evidence type="ECO:0000259" key="7">
    <source>
        <dbReference type="Pfam" id="PF04542"/>
    </source>
</evidence>
<dbReference type="RefSeq" id="WP_160762651.1">
    <property type="nucleotide sequence ID" value="NZ_WUPT01000001.1"/>
</dbReference>
<evidence type="ECO:0000313" key="10">
    <source>
        <dbReference type="Proteomes" id="UP000480350"/>
    </source>
</evidence>
<keyword evidence="4 6" id="KW-0238">DNA-binding</keyword>
<dbReference type="Gene3D" id="1.10.1740.10">
    <property type="match status" value="1"/>
</dbReference>
<dbReference type="NCBIfam" id="NF009199">
    <property type="entry name" value="PRK12547.1"/>
    <property type="match status" value="1"/>
</dbReference>
<evidence type="ECO:0000256" key="2">
    <source>
        <dbReference type="ARBA" id="ARBA00023015"/>
    </source>
</evidence>
<keyword evidence="5 6" id="KW-0804">Transcription</keyword>
<evidence type="ECO:0000256" key="3">
    <source>
        <dbReference type="ARBA" id="ARBA00023082"/>
    </source>
</evidence>
<dbReference type="AlphaFoldDB" id="A0A7C9IEE5"/>
<protein>
    <recommendedName>
        <fullName evidence="6">RNA polymerase sigma factor</fullName>
    </recommendedName>
</protein>
<evidence type="ECO:0000259" key="8">
    <source>
        <dbReference type="Pfam" id="PF08281"/>
    </source>
</evidence>
<dbReference type="NCBIfam" id="TIGR02937">
    <property type="entry name" value="sigma70-ECF"/>
    <property type="match status" value="1"/>
</dbReference>
<dbReference type="PANTHER" id="PTHR43133">
    <property type="entry name" value="RNA POLYMERASE ECF-TYPE SIGMA FACTO"/>
    <property type="match status" value="1"/>
</dbReference>
<dbReference type="GO" id="GO:0016987">
    <property type="term" value="F:sigma factor activity"/>
    <property type="evidence" value="ECO:0007669"/>
    <property type="project" value="UniProtKB-KW"/>
</dbReference>
<dbReference type="NCBIfam" id="NF009198">
    <property type="entry name" value="PRK12546.1"/>
    <property type="match status" value="1"/>
</dbReference>
<dbReference type="CDD" id="cd06171">
    <property type="entry name" value="Sigma70_r4"/>
    <property type="match status" value="1"/>
</dbReference>
<comment type="caution">
    <text evidence="9">The sequence shown here is derived from an EMBL/GenBank/DDBJ whole genome shotgun (WGS) entry which is preliminary data.</text>
</comment>
<organism evidence="9 10">
    <name type="scientific">Kangsaoukella pontilimi</name>
    <dbReference type="NCBI Taxonomy" id="2691042"/>
    <lineage>
        <taxon>Bacteria</taxon>
        <taxon>Pseudomonadati</taxon>
        <taxon>Pseudomonadota</taxon>
        <taxon>Alphaproteobacteria</taxon>
        <taxon>Rhodobacterales</taxon>
        <taxon>Paracoccaceae</taxon>
        <taxon>Kangsaoukella</taxon>
    </lineage>
</organism>
<dbReference type="InterPro" id="IPR007627">
    <property type="entry name" value="RNA_pol_sigma70_r2"/>
</dbReference>
<keyword evidence="3 6" id="KW-0731">Sigma factor</keyword>
<dbReference type="PROSITE" id="PS01063">
    <property type="entry name" value="SIGMA70_ECF"/>
    <property type="match status" value="1"/>
</dbReference>
<dbReference type="InterPro" id="IPR013249">
    <property type="entry name" value="RNA_pol_sigma70_r4_t2"/>
</dbReference>
<dbReference type="Gene3D" id="1.10.10.10">
    <property type="entry name" value="Winged helix-like DNA-binding domain superfamily/Winged helix DNA-binding domain"/>
    <property type="match status" value="1"/>
</dbReference>
<dbReference type="SUPFAM" id="SSF88659">
    <property type="entry name" value="Sigma3 and sigma4 domains of RNA polymerase sigma factors"/>
    <property type="match status" value="1"/>
</dbReference>
<dbReference type="InterPro" id="IPR000838">
    <property type="entry name" value="RNA_pol_sigma70_ECF_CS"/>
</dbReference>
<dbReference type="EMBL" id="WUPT01000001">
    <property type="protein sequence ID" value="MXQ06728.1"/>
    <property type="molecule type" value="Genomic_DNA"/>
</dbReference>
<sequence length="192" mass="21188">MVSDSAKAPQKSPEDELIEHLPAMRAFALSLTRNSAQADDLVQDTVVKAWTNFDKFQVGTNLRAWLFTILRNTFYSNRRKAKREVPDVDGVFAAGLAEKPSHDGRLQMNDFMRAFDKLPVEQREALLLVGASGFSYEEAAETCGVAIGTIKSRANRGRKALAELLHLRDDEELELTDRATMAVLSASGSSSV</sequence>
<proteinExistence type="inferred from homology"/>
<dbReference type="GO" id="GO:0006352">
    <property type="term" value="P:DNA-templated transcription initiation"/>
    <property type="evidence" value="ECO:0007669"/>
    <property type="project" value="InterPro"/>
</dbReference>
<dbReference type="InterPro" id="IPR013324">
    <property type="entry name" value="RNA_pol_sigma_r3/r4-like"/>
</dbReference>
<name>A0A7C9IEE5_9RHOB</name>
<evidence type="ECO:0000313" key="9">
    <source>
        <dbReference type="EMBL" id="MXQ06728.1"/>
    </source>
</evidence>
<feature type="domain" description="RNA polymerase sigma factor 70 region 4 type 2" evidence="8">
    <location>
        <begin position="110"/>
        <end position="161"/>
    </location>
</feature>
<dbReference type="Pfam" id="PF08281">
    <property type="entry name" value="Sigma70_r4_2"/>
    <property type="match status" value="1"/>
</dbReference>
<dbReference type="Pfam" id="PF04542">
    <property type="entry name" value="Sigma70_r2"/>
    <property type="match status" value="1"/>
</dbReference>
<evidence type="ECO:0000256" key="5">
    <source>
        <dbReference type="ARBA" id="ARBA00023163"/>
    </source>
</evidence>
<evidence type="ECO:0000256" key="6">
    <source>
        <dbReference type="RuleBase" id="RU000716"/>
    </source>
</evidence>
<dbReference type="InterPro" id="IPR013325">
    <property type="entry name" value="RNA_pol_sigma_r2"/>
</dbReference>
<dbReference type="InterPro" id="IPR039425">
    <property type="entry name" value="RNA_pol_sigma-70-like"/>
</dbReference>
<dbReference type="GO" id="GO:0003677">
    <property type="term" value="F:DNA binding"/>
    <property type="evidence" value="ECO:0007669"/>
    <property type="project" value="UniProtKB-KW"/>
</dbReference>
<keyword evidence="10" id="KW-1185">Reference proteome</keyword>
<evidence type="ECO:0000256" key="1">
    <source>
        <dbReference type="ARBA" id="ARBA00010641"/>
    </source>
</evidence>
<evidence type="ECO:0000256" key="4">
    <source>
        <dbReference type="ARBA" id="ARBA00023125"/>
    </source>
</evidence>
<gene>
    <name evidence="9" type="ORF">GQ651_02600</name>
</gene>
<dbReference type="SUPFAM" id="SSF88946">
    <property type="entry name" value="Sigma2 domain of RNA polymerase sigma factors"/>
    <property type="match status" value="1"/>
</dbReference>
<feature type="domain" description="RNA polymerase sigma-70 region 2" evidence="7">
    <location>
        <begin position="19"/>
        <end position="83"/>
    </location>
</feature>
<reference evidence="9 10" key="2">
    <citation type="submission" date="2020-03" db="EMBL/GenBank/DDBJ databases">
        <title>Kangsaoukella pontilimi gen. nov., sp. nov., a new member of the family Rhodobacteraceae isolated from a tidal mudflat.</title>
        <authorList>
            <person name="Kim I.S."/>
        </authorList>
    </citation>
    <scope>NUCLEOTIDE SEQUENCE [LARGE SCALE GENOMIC DNA]</scope>
    <source>
        <strain evidence="9 10">GH1-50</strain>
    </source>
</reference>
<dbReference type="PANTHER" id="PTHR43133:SF25">
    <property type="entry name" value="RNA POLYMERASE SIGMA FACTOR RFAY-RELATED"/>
    <property type="match status" value="1"/>
</dbReference>
<dbReference type="InterPro" id="IPR014284">
    <property type="entry name" value="RNA_pol_sigma-70_dom"/>
</dbReference>
<comment type="similarity">
    <text evidence="1 6">Belongs to the sigma-70 factor family. ECF subfamily.</text>
</comment>
<accession>A0A7C9IEE5</accession>
<reference evidence="9 10" key="1">
    <citation type="submission" date="2019-12" db="EMBL/GenBank/DDBJ databases">
        <authorList>
            <person name="Lee S.D."/>
        </authorList>
    </citation>
    <scope>NUCLEOTIDE SEQUENCE [LARGE SCALE GENOMIC DNA]</scope>
    <source>
        <strain evidence="9 10">GH1-50</strain>
    </source>
</reference>
<dbReference type="InterPro" id="IPR036388">
    <property type="entry name" value="WH-like_DNA-bd_sf"/>
</dbReference>